<evidence type="ECO:0000256" key="2">
    <source>
        <dbReference type="ARBA" id="ARBA00022448"/>
    </source>
</evidence>
<dbReference type="PANTHER" id="PTHR30483">
    <property type="entry name" value="LEUCINE-SPECIFIC-BINDING PROTEIN"/>
    <property type="match status" value="1"/>
</dbReference>
<feature type="chain" id="PRO_5045781187" evidence="5">
    <location>
        <begin position="41"/>
        <end position="396"/>
    </location>
</feature>
<protein>
    <submittedName>
        <fullName evidence="7">ABC transporter substrate-binding protein</fullName>
    </submittedName>
</protein>
<dbReference type="PRINTS" id="PR00337">
    <property type="entry name" value="LEUILEVALBP"/>
</dbReference>
<dbReference type="Gene3D" id="3.40.50.2300">
    <property type="match status" value="2"/>
</dbReference>
<evidence type="ECO:0000256" key="3">
    <source>
        <dbReference type="ARBA" id="ARBA00022729"/>
    </source>
</evidence>
<proteinExistence type="inferred from homology"/>
<dbReference type="Proteomes" id="UP001330812">
    <property type="component" value="Chromosome"/>
</dbReference>
<evidence type="ECO:0000256" key="1">
    <source>
        <dbReference type="ARBA" id="ARBA00010062"/>
    </source>
</evidence>
<dbReference type="InterPro" id="IPR028082">
    <property type="entry name" value="Peripla_BP_I"/>
</dbReference>
<dbReference type="InterPro" id="IPR051010">
    <property type="entry name" value="BCAA_transport"/>
</dbReference>
<dbReference type="PANTHER" id="PTHR30483:SF38">
    <property type="entry name" value="BLR7848 PROTEIN"/>
    <property type="match status" value="1"/>
</dbReference>
<dbReference type="InterPro" id="IPR000709">
    <property type="entry name" value="Leu_Ile_Val-bd"/>
</dbReference>
<dbReference type="RefSeq" id="WP_326566194.1">
    <property type="nucleotide sequence ID" value="NZ_CP142149.1"/>
</dbReference>
<organism evidence="7 8">
    <name type="scientific">Amycolatopsis rhabdoformis</name>
    <dbReference type="NCBI Taxonomy" id="1448059"/>
    <lineage>
        <taxon>Bacteria</taxon>
        <taxon>Bacillati</taxon>
        <taxon>Actinomycetota</taxon>
        <taxon>Actinomycetes</taxon>
        <taxon>Pseudonocardiales</taxon>
        <taxon>Pseudonocardiaceae</taxon>
        <taxon>Amycolatopsis</taxon>
    </lineage>
</organism>
<dbReference type="Pfam" id="PF13458">
    <property type="entry name" value="Peripla_BP_6"/>
    <property type="match status" value="1"/>
</dbReference>
<keyword evidence="4" id="KW-0029">Amino-acid transport</keyword>
<comment type="similarity">
    <text evidence="1">Belongs to the leucine-binding protein family.</text>
</comment>
<evidence type="ECO:0000313" key="7">
    <source>
        <dbReference type="EMBL" id="WSE27184.1"/>
    </source>
</evidence>
<gene>
    <name evidence="7" type="ORF">VSH64_30495</name>
</gene>
<sequence>MTVAVQFSPPPRPSPPRRRFGVLVAALALGTAGCSASAAAGDSDSYTLGLITSQTGTGSQLGVGELQGAQLAVDQINARGGVNGKQLRLRTADDQSNPAQAVLQTRKMLGSVDALVGPSLSGPCQAVIPLASSAQLVDYCLSPGVKPKPGSYQWSASAPTDTLAERLLAYWKSQGITRVGLINTTDASGLDGAHALQTAAAKTGVSLVGQASYSPTAVSVTSQLQAATTGKPQALVVWSSGAAAGVAFKGIDQMGLKLPVGTTDGNLTYAFLRRIADYTPDTLLIPATRDFWWQQQNPSAQVQQLERGYHDEFRARYGTDPDFGPGVAYDGVLLVAQALEKAGGNVAGARDALQNLRGVDGVVGTYSFAPDNHRGIGAGDVGIVRAAGGRLTFVGR</sequence>
<feature type="domain" description="Leucine-binding protein" evidence="6">
    <location>
        <begin position="46"/>
        <end position="382"/>
    </location>
</feature>
<keyword evidence="2" id="KW-0813">Transport</keyword>
<accession>A0ABZ1I0K6</accession>
<evidence type="ECO:0000256" key="5">
    <source>
        <dbReference type="SAM" id="SignalP"/>
    </source>
</evidence>
<name>A0ABZ1I0K6_9PSEU</name>
<keyword evidence="8" id="KW-1185">Reference proteome</keyword>
<keyword evidence="3 5" id="KW-0732">Signal</keyword>
<feature type="signal peptide" evidence="5">
    <location>
        <begin position="1"/>
        <end position="40"/>
    </location>
</feature>
<dbReference type="EMBL" id="CP142149">
    <property type="protein sequence ID" value="WSE27184.1"/>
    <property type="molecule type" value="Genomic_DNA"/>
</dbReference>
<dbReference type="InterPro" id="IPR028081">
    <property type="entry name" value="Leu-bd"/>
</dbReference>
<reference evidence="7 8" key="1">
    <citation type="journal article" date="2015" name="Int. J. Syst. Evol. Microbiol.">
        <title>Amycolatopsis rhabdoformis sp. nov., an actinomycete isolated from a tropical forest soil.</title>
        <authorList>
            <person name="Souza W.R."/>
            <person name="Silva R.E."/>
            <person name="Goodfellow M."/>
            <person name="Busarakam K."/>
            <person name="Figueiro F.S."/>
            <person name="Ferreira D."/>
            <person name="Rodrigues-Filho E."/>
            <person name="Moraes L.A.B."/>
            <person name="Zucchi T.D."/>
        </authorList>
    </citation>
    <scope>NUCLEOTIDE SEQUENCE [LARGE SCALE GENOMIC DNA]</scope>
    <source>
        <strain evidence="7 8">NCIMB 14900</strain>
    </source>
</reference>
<evidence type="ECO:0000259" key="6">
    <source>
        <dbReference type="Pfam" id="PF13458"/>
    </source>
</evidence>
<evidence type="ECO:0000313" key="8">
    <source>
        <dbReference type="Proteomes" id="UP001330812"/>
    </source>
</evidence>
<dbReference type="SUPFAM" id="SSF53822">
    <property type="entry name" value="Periplasmic binding protein-like I"/>
    <property type="match status" value="1"/>
</dbReference>
<evidence type="ECO:0000256" key="4">
    <source>
        <dbReference type="ARBA" id="ARBA00022970"/>
    </source>
</evidence>